<dbReference type="KEGG" id="ssyi:EKG83_46410"/>
<dbReference type="SUPFAM" id="SSF51004">
    <property type="entry name" value="C-terminal (heme d1) domain of cytochrome cd1-nitrite reductase"/>
    <property type="match status" value="1"/>
</dbReference>
<evidence type="ECO:0000259" key="2">
    <source>
        <dbReference type="Pfam" id="PF13360"/>
    </source>
</evidence>
<dbReference type="PANTHER" id="PTHR47197">
    <property type="entry name" value="PROTEIN NIRF"/>
    <property type="match status" value="1"/>
</dbReference>
<gene>
    <name evidence="3" type="ORF">EKG83_46410</name>
</gene>
<proteinExistence type="predicted"/>
<name>A0A5Q0HCJ0_SACSY</name>
<dbReference type="InterPro" id="IPR015943">
    <property type="entry name" value="WD40/YVTN_repeat-like_dom_sf"/>
</dbReference>
<dbReference type="AlphaFoldDB" id="A0A5Q0HCJ0"/>
<evidence type="ECO:0000313" key="4">
    <source>
        <dbReference type="Proteomes" id="UP000325787"/>
    </source>
</evidence>
<dbReference type="InterPro" id="IPR002372">
    <property type="entry name" value="PQQ_rpt_dom"/>
</dbReference>
<keyword evidence="4" id="KW-1185">Reference proteome</keyword>
<dbReference type="RefSeq" id="WP_033428207.1">
    <property type="nucleotide sequence ID" value="NZ_CP034550.1"/>
</dbReference>
<organism evidence="3 4">
    <name type="scientific">Saccharothrix syringae</name>
    <name type="common">Nocardiopsis syringae</name>
    <dbReference type="NCBI Taxonomy" id="103733"/>
    <lineage>
        <taxon>Bacteria</taxon>
        <taxon>Bacillati</taxon>
        <taxon>Actinomycetota</taxon>
        <taxon>Actinomycetes</taxon>
        <taxon>Pseudonocardiales</taxon>
        <taxon>Pseudonocardiaceae</taxon>
        <taxon>Saccharothrix</taxon>
    </lineage>
</organism>
<dbReference type="PANTHER" id="PTHR47197:SF3">
    <property type="entry name" value="DIHYDRO-HEME D1 DEHYDROGENASE"/>
    <property type="match status" value="1"/>
</dbReference>
<dbReference type="EMBL" id="CP034550">
    <property type="protein sequence ID" value="QFZ23901.1"/>
    <property type="molecule type" value="Genomic_DNA"/>
</dbReference>
<sequence>MWGRRRTAALGTAALLLACAIPTSGRPGSDVVTAASTTAPRAYVVTNAGRLQVLDTTDGTVVGGANTGARGTDVAVDRDRGRVYVVNGWSGGITAVDPEAGRVVGRIDAGAPLAHAVLRPDGRRLYVSGSGNVAVIDPATFRMVAAVEVGGQPLGLATSPDGHHLYVANAQDGTLRVLDTAAASQEASVEVGGLPQRVAVSPDGTAVYVSSLHLPDRTGTVSLVDPRTARVVWSTAVGEGAGSVAVTPDGRHVYVALDRSVAVVDTATRATRSLPFAARAVAVPPGDRRVFLATGETTTVLDGADDEVLATFQLGGLDDDGRGSEAAAIAFEAP</sequence>
<dbReference type="OrthoDB" id="4649568at2"/>
<dbReference type="InterPro" id="IPR011048">
    <property type="entry name" value="Haem_d1_sf"/>
</dbReference>
<keyword evidence="1" id="KW-0732">Signal</keyword>
<dbReference type="NCBIfam" id="TIGR02276">
    <property type="entry name" value="beta_rpt_yvtn"/>
    <property type="match status" value="2"/>
</dbReference>
<feature type="chain" id="PRO_5038523666" evidence="1">
    <location>
        <begin position="26"/>
        <end position="334"/>
    </location>
</feature>
<dbReference type="Gene3D" id="2.130.10.10">
    <property type="entry name" value="YVTN repeat-like/Quinoprotein amine dehydrogenase"/>
    <property type="match status" value="2"/>
</dbReference>
<accession>A0A5Q0HCJ0</accession>
<dbReference type="InterPro" id="IPR051200">
    <property type="entry name" value="Host-pathogen_enzymatic-act"/>
</dbReference>
<protein>
    <submittedName>
        <fullName evidence="3">YncE family protein</fullName>
    </submittedName>
</protein>
<dbReference type="Pfam" id="PF13360">
    <property type="entry name" value="PQQ_2"/>
    <property type="match status" value="1"/>
</dbReference>
<dbReference type="InterPro" id="IPR011964">
    <property type="entry name" value="YVTN_b-propeller_repeat"/>
</dbReference>
<dbReference type="PROSITE" id="PS51257">
    <property type="entry name" value="PROKAR_LIPOPROTEIN"/>
    <property type="match status" value="1"/>
</dbReference>
<evidence type="ECO:0000256" key="1">
    <source>
        <dbReference type="SAM" id="SignalP"/>
    </source>
</evidence>
<reference evidence="4" key="1">
    <citation type="journal article" date="2021" name="Curr. Microbiol.">
        <title>Complete genome of nocamycin-producing strain Saccharothrix syringae NRRL B-16468 reveals the biosynthetic potential for secondary metabolites.</title>
        <authorList>
            <person name="Mo X."/>
            <person name="Yang S."/>
        </authorList>
    </citation>
    <scope>NUCLEOTIDE SEQUENCE [LARGE SCALE GENOMIC DNA]</scope>
    <source>
        <strain evidence="4">ATCC 51364 / DSM 43886 / JCM 6844 / KCTC 9398 / NBRC 14523 / NRRL B-16468 / INA 2240</strain>
    </source>
</reference>
<feature type="domain" description="Pyrrolo-quinoline quinone repeat" evidence="2">
    <location>
        <begin position="91"/>
        <end position="237"/>
    </location>
</feature>
<dbReference type="Proteomes" id="UP000325787">
    <property type="component" value="Chromosome"/>
</dbReference>
<evidence type="ECO:0000313" key="3">
    <source>
        <dbReference type="EMBL" id="QFZ23901.1"/>
    </source>
</evidence>
<feature type="signal peptide" evidence="1">
    <location>
        <begin position="1"/>
        <end position="25"/>
    </location>
</feature>